<accession>A0ABU3A334</accession>
<protein>
    <submittedName>
        <fullName evidence="1">DNA alkylation repair protein</fullName>
    </submittedName>
</protein>
<keyword evidence="2" id="KW-1185">Reference proteome</keyword>
<organism evidence="1 2">
    <name type="scientific">Thalassotalea castellviae</name>
    <dbReference type="NCBI Taxonomy" id="3075612"/>
    <lineage>
        <taxon>Bacteria</taxon>
        <taxon>Pseudomonadati</taxon>
        <taxon>Pseudomonadota</taxon>
        <taxon>Gammaproteobacteria</taxon>
        <taxon>Alteromonadales</taxon>
        <taxon>Colwelliaceae</taxon>
        <taxon>Thalassotalea</taxon>
    </lineage>
</organism>
<dbReference type="PANTHER" id="PTHR34070">
    <property type="entry name" value="ARMADILLO-TYPE FOLD"/>
    <property type="match status" value="1"/>
</dbReference>
<gene>
    <name evidence="1" type="ORF">RM573_12295</name>
</gene>
<sequence length="236" mass="27741">MLVEQITAQLINAGNPDIAQHSQRFFKTAKGEYGEGDKFIGIRIPVLRQTLKLYQNATLKEALVLLKHEYHEIRLFAVLLLVQLFEQSKKDEAKQSEIVKAYLANTHYINSWDIVDSSAHKILGKFYFNRNKSILHQLALSSHLWERRMAMMSTYTFIKNHQFDDALILAEILLHDKHDLIHKIVGWMLREVGNKNKQVAERFLQKHYQNMPRTMLRYAIEKFTKVERTAYLKGQM</sequence>
<name>A0ABU3A334_9GAMM</name>
<dbReference type="RefSeq" id="WP_311582344.1">
    <property type="nucleotide sequence ID" value="NZ_JAVRIF010000006.1"/>
</dbReference>
<dbReference type="CDD" id="cd06561">
    <property type="entry name" value="AlkD_like"/>
    <property type="match status" value="1"/>
</dbReference>
<dbReference type="SUPFAM" id="SSF48371">
    <property type="entry name" value="ARM repeat"/>
    <property type="match status" value="1"/>
</dbReference>
<dbReference type="PANTHER" id="PTHR34070:SF1">
    <property type="entry name" value="DNA ALKYLATION REPAIR PROTEIN"/>
    <property type="match status" value="1"/>
</dbReference>
<comment type="caution">
    <text evidence="1">The sequence shown here is derived from an EMBL/GenBank/DDBJ whole genome shotgun (WGS) entry which is preliminary data.</text>
</comment>
<dbReference type="EMBL" id="JAVRIF010000006">
    <property type="protein sequence ID" value="MDT0604379.1"/>
    <property type="molecule type" value="Genomic_DNA"/>
</dbReference>
<reference evidence="1 2" key="1">
    <citation type="submission" date="2023-09" db="EMBL/GenBank/DDBJ databases">
        <authorList>
            <person name="Rey-Velasco X."/>
        </authorList>
    </citation>
    <scope>NUCLEOTIDE SEQUENCE [LARGE SCALE GENOMIC DNA]</scope>
    <source>
        <strain evidence="1 2">W431</strain>
    </source>
</reference>
<proteinExistence type="predicted"/>
<evidence type="ECO:0000313" key="1">
    <source>
        <dbReference type="EMBL" id="MDT0604379.1"/>
    </source>
</evidence>
<dbReference type="Proteomes" id="UP001266357">
    <property type="component" value="Unassembled WGS sequence"/>
</dbReference>
<dbReference type="InterPro" id="IPR016024">
    <property type="entry name" value="ARM-type_fold"/>
</dbReference>
<dbReference type="InterPro" id="IPR014825">
    <property type="entry name" value="DNA_alkylation"/>
</dbReference>
<dbReference type="Gene3D" id="1.25.10.90">
    <property type="match status" value="1"/>
</dbReference>
<dbReference type="Pfam" id="PF08713">
    <property type="entry name" value="DNA_alkylation"/>
    <property type="match status" value="1"/>
</dbReference>
<evidence type="ECO:0000313" key="2">
    <source>
        <dbReference type="Proteomes" id="UP001266357"/>
    </source>
</evidence>